<organism evidence="3 4">
    <name type="scientific">Apolygus lucorum</name>
    <name type="common">Small green plant bug</name>
    <name type="synonym">Lygocoris lucorum</name>
    <dbReference type="NCBI Taxonomy" id="248454"/>
    <lineage>
        <taxon>Eukaryota</taxon>
        <taxon>Metazoa</taxon>
        <taxon>Ecdysozoa</taxon>
        <taxon>Arthropoda</taxon>
        <taxon>Hexapoda</taxon>
        <taxon>Insecta</taxon>
        <taxon>Pterygota</taxon>
        <taxon>Neoptera</taxon>
        <taxon>Paraneoptera</taxon>
        <taxon>Hemiptera</taxon>
        <taxon>Heteroptera</taxon>
        <taxon>Panheteroptera</taxon>
        <taxon>Cimicomorpha</taxon>
        <taxon>Miridae</taxon>
        <taxon>Mirini</taxon>
        <taxon>Apolygus</taxon>
    </lineage>
</organism>
<dbReference type="Proteomes" id="UP000466442">
    <property type="component" value="Linkage Group LG16"/>
</dbReference>
<feature type="domain" description="RNA-dependent RNA polymerase alsuviricetes" evidence="1">
    <location>
        <begin position="223"/>
        <end position="365"/>
    </location>
</feature>
<protein>
    <submittedName>
        <fullName evidence="3">Uncharacterized protein</fullName>
    </submittedName>
</protein>
<dbReference type="GO" id="GO:0003723">
    <property type="term" value="F:RNA binding"/>
    <property type="evidence" value="ECO:0007669"/>
    <property type="project" value="InterPro"/>
</dbReference>
<dbReference type="Gene3D" id="3.40.50.300">
    <property type="entry name" value="P-loop containing nucleotide triphosphate hydrolases"/>
    <property type="match status" value="1"/>
</dbReference>
<evidence type="ECO:0000313" key="3">
    <source>
        <dbReference type="EMBL" id="KAF6198237.1"/>
    </source>
</evidence>
<dbReference type="GO" id="GO:0006351">
    <property type="term" value="P:DNA-templated transcription"/>
    <property type="evidence" value="ECO:0007669"/>
    <property type="project" value="InterPro"/>
</dbReference>
<name>A0A6A4J3B5_APOLU</name>
<comment type="caution">
    <text evidence="3">The sequence shown here is derived from an EMBL/GenBank/DDBJ whole genome shotgun (WGS) entry which is preliminary data.</text>
</comment>
<reference evidence="3" key="1">
    <citation type="journal article" date="2021" name="Mol. Ecol. Resour.">
        <title>Apolygus lucorum genome provides insights into omnivorousness and mesophyll feeding.</title>
        <authorList>
            <person name="Liu Y."/>
            <person name="Liu H."/>
            <person name="Wang H."/>
            <person name="Huang T."/>
            <person name="Liu B."/>
            <person name="Yang B."/>
            <person name="Yin L."/>
            <person name="Li B."/>
            <person name="Zhang Y."/>
            <person name="Zhang S."/>
            <person name="Jiang F."/>
            <person name="Zhang X."/>
            <person name="Ren Y."/>
            <person name="Wang B."/>
            <person name="Wang S."/>
            <person name="Lu Y."/>
            <person name="Wu K."/>
            <person name="Fan W."/>
            <person name="Wang G."/>
        </authorList>
    </citation>
    <scope>NUCLEOTIDE SEQUENCE</scope>
    <source>
        <strain evidence="3">12Hb</strain>
    </source>
</reference>
<accession>A0A6A4J3B5</accession>
<sequence length="366" mass="41474">MSVKTRNPVSRSVEVIKIASVDALPKPVTGVKVLCFKQSEKATLRSHSAVTIHEFQGQEADEVWLVRLSSLVNEQIYKSAEHQVVGITRHKIKLKYYTVVDTDDLSMKLKSYITPADLIATDLKDTKGGAMEIHRDEAILLPRFETCRDTADVIYGAGYYDMPTTTIVEPVKEPEKRIPIVPGAVMPMSAQPYLCENSPENYYLEDCRFGWKGAVPRALTYDKKRPVLMTAIQDKRETSLNEVLLAFQKRNGAVPELSLDSEIDHEANVLVRNFISTAVDKSRLTLLGDFKSQPVEFNSQLIREWVESQPTGVLSKLVPDEPGLLHEWVLDQYLYMIKNKPKPPLTEEAMDEYTALQTIAYHEKLY</sequence>
<dbReference type="InterPro" id="IPR027417">
    <property type="entry name" value="P-loop_NTPase"/>
</dbReference>
<proteinExistence type="predicted"/>
<feature type="domain" description="(+)RNA virus helicase C-terminal" evidence="2">
    <location>
        <begin position="5"/>
        <end position="98"/>
    </location>
</feature>
<evidence type="ECO:0000259" key="2">
    <source>
        <dbReference type="Pfam" id="PF01443"/>
    </source>
</evidence>
<dbReference type="InterPro" id="IPR001788">
    <property type="entry name" value="RNA-dep_RNA_pol_alsuvir"/>
</dbReference>
<dbReference type="Pfam" id="PF00978">
    <property type="entry name" value="RdRP_2"/>
    <property type="match status" value="1"/>
</dbReference>
<dbReference type="OrthoDB" id="9995375at2759"/>
<dbReference type="AlphaFoldDB" id="A0A6A4J3B5"/>
<dbReference type="Pfam" id="PF01443">
    <property type="entry name" value="Viral_helicase1"/>
    <property type="match status" value="1"/>
</dbReference>
<dbReference type="GO" id="GO:0003968">
    <property type="term" value="F:RNA-directed RNA polymerase activity"/>
    <property type="evidence" value="ECO:0007669"/>
    <property type="project" value="InterPro"/>
</dbReference>
<dbReference type="InterPro" id="IPR027351">
    <property type="entry name" value="(+)RNA_virus_helicase_core_dom"/>
</dbReference>
<evidence type="ECO:0000259" key="1">
    <source>
        <dbReference type="Pfam" id="PF00978"/>
    </source>
</evidence>
<gene>
    <name evidence="3" type="ORF">GE061_007984</name>
</gene>
<dbReference type="EMBL" id="WIXP02000016">
    <property type="protein sequence ID" value="KAF6198237.1"/>
    <property type="molecule type" value="Genomic_DNA"/>
</dbReference>
<dbReference type="GO" id="GO:0005524">
    <property type="term" value="F:ATP binding"/>
    <property type="evidence" value="ECO:0007669"/>
    <property type="project" value="InterPro"/>
</dbReference>
<evidence type="ECO:0000313" key="4">
    <source>
        <dbReference type="Proteomes" id="UP000466442"/>
    </source>
</evidence>
<keyword evidence="4" id="KW-1185">Reference proteome</keyword>